<evidence type="ECO:0000256" key="3">
    <source>
        <dbReference type="ARBA" id="ARBA00022729"/>
    </source>
</evidence>
<dbReference type="AlphaFoldDB" id="A0A7J4XNY1"/>
<feature type="signal peptide" evidence="6">
    <location>
        <begin position="1"/>
        <end position="22"/>
    </location>
</feature>
<evidence type="ECO:0000256" key="5">
    <source>
        <dbReference type="ARBA" id="ARBA00023237"/>
    </source>
</evidence>
<dbReference type="PROSITE" id="PS51257">
    <property type="entry name" value="PROKAR_LIPOPROTEIN"/>
    <property type="match status" value="1"/>
</dbReference>
<protein>
    <submittedName>
        <fullName evidence="9">RagB/SusD family nutrient uptake outer membrane protein</fullName>
    </submittedName>
</protein>
<accession>A0A7J4XNY1</accession>
<evidence type="ECO:0000256" key="1">
    <source>
        <dbReference type="ARBA" id="ARBA00004442"/>
    </source>
</evidence>
<comment type="caution">
    <text evidence="9">The sequence shown here is derived from an EMBL/GenBank/DDBJ whole genome shotgun (WGS) entry which is preliminary data.</text>
</comment>
<dbReference type="Gene3D" id="1.25.40.390">
    <property type="match status" value="1"/>
</dbReference>
<evidence type="ECO:0000256" key="6">
    <source>
        <dbReference type="SAM" id="SignalP"/>
    </source>
</evidence>
<dbReference type="InterPro" id="IPR033985">
    <property type="entry name" value="SusD-like_N"/>
</dbReference>
<dbReference type="Pfam" id="PF14322">
    <property type="entry name" value="SusD-like_3"/>
    <property type="match status" value="1"/>
</dbReference>
<evidence type="ECO:0000256" key="2">
    <source>
        <dbReference type="ARBA" id="ARBA00006275"/>
    </source>
</evidence>
<reference evidence="9 10" key="1">
    <citation type="journal article" date="2019" name="Nat. Med.">
        <title>A library of human gut bacterial isolates paired with longitudinal multiomics data enables mechanistic microbiome research.</title>
        <authorList>
            <person name="Poyet M."/>
            <person name="Groussin M."/>
            <person name="Gibbons S.M."/>
            <person name="Avila-Pacheco J."/>
            <person name="Jiang X."/>
            <person name="Kearney S.M."/>
            <person name="Perrotta A.R."/>
            <person name="Berdy B."/>
            <person name="Zhao S."/>
            <person name="Lieberman T.D."/>
            <person name="Swanson P.K."/>
            <person name="Smith M."/>
            <person name="Roesemann S."/>
            <person name="Alexander J.E."/>
            <person name="Rich S.A."/>
            <person name="Livny J."/>
            <person name="Vlamakis H."/>
            <person name="Clish C."/>
            <person name="Bullock K."/>
            <person name="Deik A."/>
            <person name="Scott J."/>
            <person name="Pierce K.A."/>
            <person name="Xavier R.J."/>
            <person name="Alm E.J."/>
        </authorList>
    </citation>
    <scope>NUCLEOTIDE SEQUENCE [LARGE SCALE GENOMIC DNA]</scope>
    <source>
        <strain evidence="9 10">BIOML-A10</strain>
    </source>
</reference>
<dbReference type="GO" id="GO:0009279">
    <property type="term" value="C:cell outer membrane"/>
    <property type="evidence" value="ECO:0007669"/>
    <property type="project" value="UniProtKB-SubCell"/>
</dbReference>
<dbReference type="Proteomes" id="UP000422221">
    <property type="component" value="Unassembled WGS sequence"/>
</dbReference>
<proteinExistence type="inferred from homology"/>
<feature type="chain" id="PRO_5029873586" evidence="6">
    <location>
        <begin position="23"/>
        <end position="622"/>
    </location>
</feature>
<feature type="domain" description="RagB/SusD" evidence="7">
    <location>
        <begin position="294"/>
        <end position="622"/>
    </location>
</feature>
<dbReference type="InterPro" id="IPR012944">
    <property type="entry name" value="SusD_RagB_dom"/>
</dbReference>
<dbReference type="InterPro" id="IPR011990">
    <property type="entry name" value="TPR-like_helical_dom_sf"/>
</dbReference>
<dbReference type="EMBL" id="VWMK01000001">
    <property type="protein sequence ID" value="KAA3770528.1"/>
    <property type="molecule type" value="Genomic_DNA"/>
</dbReference>
<sequence>MKRNIYLTLVLMIGLFSSCNDFLNLPPLNKITEDPIFGTEAGIESYMSTLYNRLPIEDFNYGSESGFNNWVSGCFVPALSCDEAIHCEWPHEIMGPTDNGMWNQWWAYDNVRNVNQLIEKLNSSVLFTEEKKTELLAEAHAIRAWYYFGMVKRYGGVPIIETPQVYDPDNLEALLVSRNTEEESYNFILKDLNYAIENLPKERVASEKYRMNRFSAAALKTRAMLFAASIAKYGTYDKNGVVGFDDPNKAKEYYEEVISAAQIIIGEGNYSLYRANSDKAKNYQQLFWVKDDCPEVIFVKKYQYPGKTHNWDLWNSPWGYRLPEGYGSRLSPTLNLVEAFKMADGTSGVLNTNSSGWVVDASGKIQEFDSRTDLFKGRDSRLYATIMIPGSEWTNAKGDVSGIIDVQKGVVELNGQNVKVVKEGGAFTDEIQYGDTVLSVIGKQGIGGTAESTITGLYIKKFLFEGNAPNDPKHSSQDQDWLEFRYAEVLLNYAEAAAELASLGETKYVSDGLTYLNDVRDRAGVEDAPALTVKAVREEMQVEFMYENHRFWDLKRWREADKMMNSVKMKGLYPYYVANTKKWIFKKTEVGNAHDFKPYMYYIRINDEQINLNPNIVQNPGY</sequence>
<keyword evidence="4" id="KW-0472">Membrane</keyword>
<name>A0A7J4XNY1_9BACE</name>
<evidence type="ECO:0000313" key="9">
    <source>
        <dbReference type="EMBL" id="KAA3770528.1"/>
    </source>
</evidence>
<comment type="similarity">
    <text evidence="2">Belongs to the SusD family.</text>
</comment>
<gene>
    <name evidence="9" type="ORF">F3F73_00800</name>
</gene>
<keyword evidence="3 6" id="KW-0732">Signal</keyword>
<evidence type="ECO:0000256" key="4">
    <source>
        <dbReference type="ARBA" id="ARBA00023136"/>
    </source>
</evidence>
<dbReference type="Pfam" id="PF07980">
    <property type="entry name" value="SusD_RagB"/>
    <property type="match status" value="1"/>
</dbReference>
<evidence type="ECO:0000313" key="10">
    <source>
        <dbReference type="Proteomes" id="UP000422221"/>
    </source>
</evidence>
<keyword evidence="5" id="KW-0998">Cell outer membrane</keyword>
<feature type="domain" description="SusD-like N-terminal" evidence="8">
    <location>
        <begin position="94"/>
        <end position="223"/>
    </location>
</feature>
<organism evidence="9 10">
    <name type="scientific">Bacteroides salyersiae</name>
    <dbReference type="NCBI Taxonomy" id="291644"/>
    <lineage>
        <taxon>Bacteria</taxon>
        <taxon>Pseudomonadati</taxon>
        <taxon>Bacteroidota</taxon>
        <taxon>Bacteroidia</taxon>
        <taxon>Bacteroidales</taxon>
        <taxon>Bacteroidaceae</taxon>
        <taxon>Bacteroides</taxon>
    </lineage>
</organism>
<dbReference type="RefSeq" id="WP_007478548.1">
    <property type="nucleotide sequence ID" value="NZ_CP083674.1"/>
</dbReference>
<evidence type="ECO:0000259" key="7">
    <source>
        <dbReference type="Pfam" id="PF07980"/>
    </source>
</evidence>
<comment type="subcellular location">
    <subcellularLocation>
        <location evidence="1">Cell outer membrane</location>
    </subcellularLocation>
</comment>
<evidence type="ECO:0000259" key="8">
    <source>
        <dbReference type="Pfam" id="PF14322"/>
    </source>
</evidence>
<dbReference type="SUPFAM" id="SSF48452">
    <property type="entry name" value="TPR-like"/>
    <property type="match status" value="1"/>
</dbReference>